<comment type="subcellular location">
    <subcellularLocation>
        <location evidence="8">Cytoplasm</location>
    </subcellularLocation>
</comment>
<dbReference type="GO" id="GO:0000287">
    <property type="term" value="F:magnesium ion binding"/>
    <property type="evidence" value="ECO:0007669"/>
    <property type="project" value="UniProtKB-UniRule"/>
</dbReference>
<dbReference type="InterPro" id="IPR008278">
    <property type="entry name" value="4-PPantetheinyl_Trfase_dom"/>
</dbReference>
<comment type="similarity">
    <text evidence="8">Belongs to the P-Pant transferase superfamily. AcpS family.</text>
</comment>
<keyword evidence="2 8" id="KW-0808">Transferase</keyword>
<name>A0A1N6QIT3_9RHOB</name>
<feature type="binding site" evidence="8">
    <location>
        <position position="57"/>
    </location>
    <ligand>
        <name>Mg(2+)</name>
        <dbReference type="ChEBI" id="CHEBI:18420"/>
    </ligand>
</feature>
<dbReference type="AlphaFoldDB" id="A0A1N6QIT3"/>
<keyword evidence="3 8" id="KW-0479">Metal-binding</keyword>
<reference evidence="10 11" key="1">
    <citation type="submission" date="2017-01" db="EMBL/GenBank/DDBJ databases">
        <authorList>
            <person name="Varghese N."/>
            <person name="Submissions S."/>
        </authorList>
    </citation>
    <scope>NUCLEOTIDE SEQUENCE [LARGE SCALE GENOMIC DNA]</scope>
    <source>
        <strain evidence="10 11">ATCC 700171</strain>
    </source>
</reference>
<evidence type="ECO:0000256" key="6">
    <source>
        <dbReference type="ARBA" id="ARBA00023098"/>
    </source>
</evidence>
<keyword evidence="6 8" id="KW-0443">Lipid metabolism</keyword>
<evidence type="ECO:0000256" key="4">
    <source>
        <dbReference type="ARBA" id="ARBA00022832"/>
    </source>
</evidence>
<gene>
    <name evidence="8" type="primary">acpS</name>
    <name evidence="10" type="ORF">SAMN05421641_104116</name>
</gene>
<dbReference type="OrthoDB" id="517356at2"/>
<dbReference type="GO" id="GO:0006633">
    <property type="term" value="P:fatty acid biosynthetic process"/>
    <property type="evidence" value="ECO:0007669"/>
    <property type="project" value="UniProtKB-UniRule"/>
</dbReference>
<dbReference type="InterPro" id="IPR037143">
    <property type="entry name" value="4-PPantetheinyl_Trfase_dom_sf"/>
</dbReference>
<keyword evidence="5 8" id="KW-0460">Magnesium</keyword>
<evidence type="ECO:0000256" key="7">
    <source>
        <dbReference type="ARBA" id="ARBA00023160"/>
    </source>
</evidence>
<comment type="catalytic activity">
    <reaction evidence="8">
        <text>apo-[ACP] + CoA = holo-[ACP] + adenosine 3',5'-bisphosphate + H(+)</text>
        <dbReference type="Rhea" id="RHEA:12068"/>
        <dbReference type="Rhea" id="RHEA-COMP:9685"/>
        <dbReference type="Rhea" id="RHEA-COMP:9690"/>
        <dbReference type="ChEBI" id="CHEBI:15378"/>
        <dbReference type="ChEBI" id="CHEBI:29999"/>
        <dbReference type="ChEBI" id="CHEBI:57287"/>
        <dbReference type="ChEBI" id="CHEBI:58343"/>
        <dbReference type="ChEBI" id="CHEBI:64479"/>
        <dbReference type="EC" id="2.7.8.7"/>
    </reaction>
</comment>
<dbReference type="InterPro" id="IPR002582">
    <property type="entry name" value="ACPS"/>
</dbReference>
<keyword evidence="8" id="KW-0963">Cytoplasm</keyword>
<feature type="binding site" evidence="8">
    <location>
        <position position="8"/>
    </location>
    <ligand>
        <name>Mg(2+)</name>
        <dbReference type="ChEBI" id="CHEBI:18420"/>
    </ligand>
</feature>
<keyword evidence="4 8" id="KW-0276">Fatty acid metabolism</keyword>
<dbReference type="RefSeq" id="WP_149764821.1">
    <property type="nucleotide sequence ID" value="NZ_FTMK01000004.1"/>
</dbReference>
<keyword evidence="1 8" id="KW-0444">Lipid biosynthesis</keyword>
<feature type="domain" description="4'-phosphopantetheinyl transferase" evidence="9">
    <location>
        <begin position="4"/>
        <end position="92"/>
    </location>
</feature>
<dbReference type="Gene3D" id="3.90.470.20">
    <property type="entry name" value="4'-phosphopantetheinyl transferase domain"/>
    <property type="match status" value="1"/>
</dbReference>
<dbReference type="NCBIfam" id="TIGR00556">
    <property type="entry name" value="pantethn_trn"/>
    <property type="match status" value="1"/>
</dbReference>
<dbReference type="EMBL" id="FTMK01000004">
    <property type="protein sequence ID" value="SIQ16543.1"/>
    <property type="molecule type" value="Genomic_DNA"/>
</dbReference>
<evidence type="ECO:0000259" key="9">
    <source>
        <dbReference type="Pfam" id="PF01648"/>
    </source>
</evidence>
<proteinExistence type="inferred from homology"/>
<organism evidence="10 11">
    <name type="scientific">Paracoccus thiocyanatus</name>
    <dbReference type="NCBI Taxonomy" id="34006"/>
    <lineage>
        <taxon>Bacteria</taxon>
        <taxon>Pseudomonadati</taxon>
        <taxon>Pseudomonadota</taxon>
        <taxon>Alphaproteobacteria</taxon>
        <taxon>Rhodobacterales</taxon>
        <taxon>Paracoccaceae</taxon>
        <taxon>Paracoccus</taxon>
    </lineage>
</organism>
<comment type="cofactor">
    <cofactor evidence="8">
        <name>Mg(2+)</name>
        <dbReference type="ChEBI" id="CHEBI:18420"/>
    </cofactor>
</comment>
<dbReference type="GO" id="GO:0008897">
    <property type="term" value="F:holo-[acyl-carrier-protein] synthase activity"/>
    <property type="evidence" value="ECO:0007669"/>
    <property type="project" value="UniProtKB-UniRule"/>
</dbReference>
<dbReference type="NCBIfam" id="TIGR00516">
    <property type="entry name" value="acpS"/>
    <property type="match status" value="1"/>
</dbReference>
<protein>
    <recommendedName>
        <fullName evidence="8">Holo-[acyl-carrier-protein] synthase</fullName>
        <shortName evidence="8">Holo-ACP synthase</shortName>
        <ecNumber evidence="8">2.7.8.7</ecNumber>
    </recommendedName>
    <alternativeName>
        <fullName evidence="8">4'-phosphopantetheinyl transferase AcpS</fullName>
    </alternativeName>
</protein>
<dbReference type="GO" id="GO:0005737">
    <property type="term" value="C:cytoplasm"/>
    <property type="evidence" value="ECO:0007669"/>
    <property type="project" value="UniProtKB-SubCell"/>
</dbReference>
<dbReference type="EC" id="2.7.8.7" evidence="8"/>
<accession>A0A1N6QIT3</accession>
<evidence type="ECO:0000256" key="2">
    <source>
        <dbReference type="ARBA" id="ARBA00022679"/>
    </source>
</evidence>
<dbReference type="Pfam" id="PF01648">
    <property type="entry name" value="ACPS"/>
    <property type="match status" value="1"/>
</dbReference>
<dbReference type="Proteomes" id="UP000323956">
    <property type="component" value="Unassembled WGS sequence"/>
</dbReference>
<evidence type="ECO:0000256" key="3">
    <source>
        <dbReference type="ARBA" id="ARBA00022723"/>
    </source>
</evidence>
<dbReference type="InterPro" id="IPR004568">
    <property type="entry name" value="Ppantetheine-prot_Trfase_dom"/>
</dbReference>
<keyword evidence="7 8" id="KW-0275">Fatty acid biosynthesis</keyword>
<dbReference type="HAMAP" id="MF_00101">
    <property type="entry name" value="AcpS"/>
    <property type="match status" value="1"/>
</dbReference>
<sequence length="139" mass="15142">MILGIGSDLCNIDRIAGVLARHGDRFRRRVFTERELVLAARRRHEAATLAKRWAAKEACSKALGTGLAMGIAWRDMAVRNLATGQPTMELTGWAAERLAAMTPPGHRAQVHVTLTDDHPWAQAFVVIEALPIPADPATA</sequence>
<comment type="function">
    <text evidence="8">Transfers the 4'-phosphopantetheine moiety from coenzyme A to a Ser of acyl-carrier-protein.</text>
</comment>
<evidence type="ECO:0000256" key="1">
    <source>
        <dbReference type="ARBA" id="ARBA00022516"/>
    </source>
</evidence>
<evidence type="ECO:0000313" key="10">
    <source>
        <dbReference type="EMBL" id="SIQ16543.1"/>
    </source>
</evidence>
<evidence type="ECO:0000313" key="11">
    <source>
        <dbReference type="Proteomes" id="UP000323956"/>
    </source>
</evidence>
<evidence type="ECO:0000256" key="8">
    <source>
        <dbReference type="HAMAP-Rule" id="MF_00101"/>
    </source>
</evidence>
<dbReference type="SUPFAM" id="SSF56214">
    <property type="entry name" value="4'-phosphopantetheinyl transferase"/>
    <property type="match status" value="1"/>
</dbReference>
<evidence type="ECO:0000256" key="5">
    <source>
        <dbReference type="ARBA" id="ARBA00022842"/>
    </source>
</evidence>